<gene>
    <name evidence="2" type="ORF">C2G38_755774</name>
</gene>
<feature type="domain" description="TLDc" evidence="1">
    <location>
        <begin position="36"/>
        <end position="251"/>
    </location>
</feature>
<accession>A0A397VSK6</accession>
<dbReference type="Proteomes" id="UP000266673">
    <property type="component" value="Unassembled WGS sequence"/>
</dbReference>
<sequence>MSPNRQISSIILPARKILEPTLPSRSGPFTYQINSKIINRHHANQIASWIDKKRDPYTDYKNPYEFKLILRGSINGFTSDDFWNLCDNQKDIVVIMRVDDEILGAYNLIGWNKSSNDISCEDCFTFSFKYSFFQRHFLNRITRLNCHIYNDDIFGPCFTKNFYMCNNFDKERGCWWYHNQTERNPWMFQRSEIHESEIHGSEIHGSEIHGSEIHGSEIHFSVLESRNEDMHSGQEYFSYFSVNEYEVFQLH</sequence>
<reference evidence="2 3" key="1">
    <citation type="submission" date="2018-06" db="EMBL/GenBank/DDBJ databases">
        <title>Comparative genomics reveals the genomic features of Rhizophagus irregularis, R. cerebriforme, R. diaphanum and Gigaspora rosea, and their symbiotic lifestyle signature.</title>
        <authorList>
            <person name="Morin E."/>
            <person name="San Clemente H."/>
            <person name="Chen E.C.H."/>
            <person name="De La Providencia I."/>
            <person name="Hainaut M."/>
            <person name="Kuo A."/>
            <person name="Kohler A."/>
            <person name="Murat C."/>
            <person name="Tang N."/>
            <person name="Roy S."/>
            <person name="Loubradou J."/>
            <person name="Henrissat B."/>
            <person name="Grigoriev I.V."/>
            <person name="Corradi N."/>
            <person name="Roux C."/>
            <person name="Martin F.M."/>
        </authorList>
    </citation>
    <scope>NUCLEOTIDE SEQUENCE [LARGE SCALE GENOMIC DNA]</scope>
    <source>
        <strain evidence="2 3">DAOM 194757</strain>
    </source>
</reference>
<comment type="caution">
    <text evidence="2">The sequence shown here is derived from an EMBL/GenBank/DDBJ whole genome shotgun (WGS) entry which is preliminary data.</text>
</comment>
<evidence type="ECO:0000313" key="3">
    <source>
        <dbReference type="Proteomes" id="UP000266673"/>
    </source>
</evidence>
<protein>
    <recommendedName>
        <fullName evidence="1">TLDc domain-containing protein</fullName>
    </recommendedName>
</protein>
<organism evidence="2 3">
    <name type="scientific">Gigaspora rosea</name>
    <dbReference type="NCBI Taxonomy" id="44941"/>
    <lineage>
        <taxon>Eukaryota</taxon>
        <taxon>Fungi</taxon>
        <taxon>Fungi incertae sedis</taxon>
        <taxon>Mucoromycota</taxon>
        <taxon>Glomeromycotina</taxon>
        <taxon>Glomeromycetes</taxon>
        <taxon>Diversisporales</taxon>
        <taxon>Gigasporaceae</taxon>
        <taxon>Gigaspora</taxon>
    </lineage>
</organism>
<dbReference type="PROSITE" id="PS51886">
    <property type="entry name" value="TLDC"/>
    <property type="match status" value="1"/>
</dbReference>
<dbReference type="AlphaFoldDB" id="A0A397VSK6"/>
<dbReference type="EMBL" id="QKWP01000235">
    <property type="protein sequence ID" value="RIB23999.1"/>
    <property type="molecule type" value="Genomic_DNA"/>
</dbReference>
<name>A0A397VSK6_9GLOM</name>
<evidence type="ECO:0000259" key="1">
    <source>
        <dbReference type="PROSITE" id="PS51886"/>
    </source>
</evidence>
<dbReference type="OrthoDB" id="298084at2759"/>
<proteinExistence type="predicted"/>
<evidence type="ECO:0000313" key="2">
    <source>
        <dbReference type="EMBL" id="RIB23999.1"/>
    </source>
</evidence>
<keyword evidence="3" id="KW-1185">Reference proteome</keyword>
<dbReference type="Pfam" id="PF07534">
    <property type="entry name" value="TLD"/>
    <property type="match status" value="1"/>
</dbReference>
<dbReference type="InterPro" id="IPR006571">
    <property type="entry name" value="TLDc_dom"/>
</dbReference>